<dbReference type="Pfam" id="PF00023">
    <property type="entry name" value="Ank"/>
    <property type="match status" value="1"/>
</dbReference>
<dbReference type="PANTHER" id="PTHR24171">
    <property type="entry name" value="ANKYRIN REPEAT DOMAIN-CONTAINING PROTEIN 39-RELATED"/>
    <property type="match status" value="1"/>
</dbReference>
<keyword evidence="6" id="KW-1185">Reference proteome</keyword>
<keyword evidence="2 3" id="KW-0040">ANK repeat</keyword>
<feature type="signal peptide" evidence="4">
    <location>
        <begin position="1"/>
        <end position="29"/>
    </location>
</feature>
<dbReference type="PROSITE" id="PS50088">
    <property type="entry name" value="ANK_REPEAT"/>
    <property type="match status" value="2"/>
</dbReference>
<keyword evidence="4" id="KW-0732">Signal</keyword>
<evidence type="ECO:0000256" key="4">
    <source>
        <dbReference type="SAM" id="SignalP"/>
    </source>
</evidence>
<feature type="chain" id="PRO_5003929506" evidence="4">
    <location>
        <begin position="30"/>
        <end position="190"/>
    </location>
</feature>
<feature type="repeat" description="ANK" evidence="3">
    <location>
        <begin position="100"/>
        <end position="132"/>
    </location>
</feature>
<dbReference type="PROSITE" id="PS50297">
    <property type="entry name" value="ANK_REP_REGION"/>
    <property type="match status" value="2"/>
</dbReference>
<evidence type="ECO:0000313" key="5">
    <source>
        <dbReference type="EMBL" id="EKV30335.1"/>
    </source>
</evidence>
<dbReference type="STRING" id="1238182.C882_4294"/>
<dbReference type="EMBL" id="ANHY01000008">
    <property type="protein sequence ID" value="EKV30335.1"/>
    <property type="molecule type" value="Genomic_DNA"/>
</dbReference>
<reference evidence="5 6" key="1">
    <citation type="journal article" date="2013" name="Genome Announc.">
        <title>Draft Genome Sequence of an Alphaproteobacterium, Caenispirillum salinarum AK4(T), Isolated from a Solar Saltern.</title>
        <authorList>
            <person name="Khatri I."/>
            <person name="Singh A."/>
            <person name="Korpole S."/>
            <person name="Pinnaka A.K."/>
            <person name="Subramanian S."/>
        </authorList>
    </citation>
    <scope>NUCLEOTIDE SEQUENCE [LARGE SCALE GENOMIC DNA]</scope>
    <source>
        <strain evidence="5 6">AK4</strain>
    </source>
</reference>
<proteinExistence type="predicted"/>
<dbReference type="Gene3D" id="1.25.40.20">
    <property type="entry name" value="Ankyrin repeat-containing domain"/>
    <property type="match status" value="1"/>
</dbReference>
<protein>
    <submittedName>
        <fullName evidence="5">Ankyrin</fullName>
    </submittedName>
</protein>
<dbReference type="Proteomes" id="UP000009881">
    <property type="component" value="Unassembled WGS sequence"/>
</dbReference>
<organism evidence="5 6">
    <name type="scientific">Caenispirillum salinarum AK4</name>
    <dbReference type="NCBI Taxonomy" id="1238182"/>
    <lineage>
        <taxon>Bacteria</taxon>
        <taxon>Pseudomonadati</taxon>
        <taxon>Pseudomonadota</taxon>
        <taxon>Alphaproteobacteria</taxon>
        <taxon>Rhodospirillales</taxon>
        <taxon>Novispirillaceae</taxon>
        <taxon>Caenispirillum</taxon>
    </lineage>
</organism>
<dbReference type="GO" id="GO:0085020">
    <property type="term" value="P:protein K6-linked ubiquitination"/>
    <property type="evidence" value="ECO:0007669"/>
    <property type="project" value="TreeGrafter"/>
</dbReference>
<dbReference type="Pfam" id="PF12796">
    <property type="entry name" value="Ank_2"/>
    <property type="match status" value="1"/>
</dbReference>
<dbReference type="InterPro" id="IPR036770">
    <property type="entry name" value="Ankyrin_rpt-contain_sf"/>
</dbReference>
<dbReference type="InterPro" id="IPR002110">
    <property type="entry name" value="Ankyrin_rpt"/>
</dbReference>
<gene>
    <name evidence="5" type="ORF">C882_4294</name>
</gene>
<name>K9GWF3_9PROT</name>
<dbReference type="RefSeq" id="WP_009540402.1">
    <property type="nucleotide sequence ID" value="NZ_ANHY01000008.1"/>
</dbReference>
<evidence type="ECO:0000256" key="3">
    <source>
        <dbReference type="PROSITE-ProRule" id="PRU00023"/>
    </source>
</evidence>
<dbReference type="PANTHER" id="PTHR24171:SF8">
    <property type="entry name" value="BRCA1-ASSOCIATED RING DOMAIN PROTEIN 1"/>
    <property type="match status" value="1"/>
</dbReference>
<accession>K9GWF3</accession>
<dbReference type="AlphaFoldDB" id="K9GWF3"/>
<evidence type="ECO:0000313" key="6">
    <source>
        <dbReference type="Proteomes" id="UP000009881"/>
    </source>
</evidence>
<keyword evidence="1" id="KW-0677">Repeat</keyword>
<evidence type="ECO:0000256" key="1">
    <source>
        <dbReference type="ARBA" id="ARBA00022737"/>
    </source>
</evidence>
<dbReference type="eggNOG" id="COG0666">
    <property type="taxonomic scope" value="Bacteria"/>
</dbReference>
<evidence type="ECO:0000256" key="2">
    <source>
        <dbReference type="ARBA" id="ARBA00023043"/>
    </source>
</evidence>
<sequence length="190" mass="20391">MLRRFTATVLLGTFCAAGLAALAPAPAQAEMSIRLEKKVVEDLRRGDAEAVRAYLLSKGEPDATNNEGEPLLVIATRQNRPDMVDLLLRHDARPDKIDDMGNTALYWAADGGADGIVRTLVDAGARLDMQNDQGLTPLMAAVRKGNMDVVRALIAAGADPRIADYTGRDAFGWATGPRGPLLVNELNKAR</sequence>
<dbReference type="SMART" id="SM00248">
    <property type="entry name" value="ANK"/>
    <property type="match status" value="3"/>
</dbReference>
<dbReference type="GO" id="GO:0004842">
    <property type="term" value="F:ubiquitin-protein transferase activity"/>
    <property type="evidence" value="ECO:0007669"/>
    <property type="project" value="TreeGrafter"/>
</dbReference>
<feature type="repeat" description="ANK" evidence="3">
    <location>
        <begin position="133"/>
        <end position="165"/>
    </location>
</feature>
<dbReference type="SUPFAM" id="SSF48403">
    <property type="entry name" value="Ankyrin repeat"/>
    <property type="match status" value="1"/>
</dbReference>
<comment type="caution">
    <text evidence="5">The sequence shown here is derived from an EMBL/GenBank/DDBJ whole genome shotgun (WGS) entry which is preliminary data.</text>
</comment>
<dbReference type="OrthoDB" id="7615179at2"/>